<accession>A0AAN6PV50</accession>
<proteinExistence type="predicted"/>
<name>A0AAN6PV50_9PEZI</name>
<sequence>MRICPSLSENARFPTTTSALEGSRYGVAIGTTVGPRAWLFVYWMLQDSCSWTWAMDPSHGSGHATYVCVVYVMHMSCPGPLHRACTGLASA</sequence>
<gene>
    <name evidence="1" type="ORF">N658DRAFT_220926</name>
</gene>
<reference evidence="1" key="1">
    <citation type="journal article" date="2023" name="Mol. Phylogenet. Evol.">
        <title>Genome-scale phylogeny and comparative genomics of the fungal order Sordariales.</title>
        <authorList>
            <person name="Hensen N."/>
            <person name="Bonometti L."/>
            <person name="Westerberg I."/>
            <person name="Brannstrom I.O."/>
            <person name="Guillou S."/>
            <person name="Cros-Aarteil S."/>
            <person name="Calhoun S."/>
            <person name="Haridas S."/>
            <person name="Kuo A."/>
            <person name="Mondo S."/>
            <person name="Pangilinan J."/>
            <person name="Riley R."/>
            <person name="LaButti K."/>
            <person name="Andreopoulos B."/>
            <person name="Lipzen A."/>
            <person name="Chen C."/>
            <person name="Yan M."/>
            <person name="Daum C."/>
            <person name="Ng V."/>
            <person name="Clum A."/>
            <person name="Steindorff A."/>
            <person name="Ohm R.A."/>
            <person name="Martin F."/>
            <person name="Silar P."/>
            <person name="Natvig D.O."/>
            <person name="Lalanne C."/>
            <person name="Gautier V."/>
            <person name="Ament-Velasquez S.L."/>
            <person name="Kruys A."/>
            <person name="Hutchinson M.I."/>
            <person name="Powell A.J."/>
            <person name="Barry K."/>
            <person name="Miller A.N."/>
            <person name="Grigoriev I.V."/>
            <person name="Debuchy R."/>
            <person name="Gladieux P."/>
            <person name="Hiltunen Thoren M."/>
            <person name="Johannesson H."/>
        </authorList>
    </citation>
    <scope>NUCLEOTIDE SEQUENCE</scope>
    <source>
        <strain evidence="1">CBS 757.83</strain>
    </source>
</reference>
<organism evidence="1 2">
    <name type="scientific">Parathielavia hyrcaniae</name>
    <dbReference type="NCBI Taxonomy" id="113614"/>
    <lineage>
        <taxon>Eukaryota</taxon>
        <taxon>Fungi</taxon>
        <taxon>Dikarya</taxon>
        <taxon>Ascomycota</taxon>
        <taxon>Pezizomycotina</taxon>
        <taxon>Sordariomycetes</taxon>
        <taxon>Sordariomycetidae</taxon>
        <taxon>Sordariales</taxon>
        <taxon>Chaetomiaceae</taxon>
        <taxon>Parathielavia</taxon>
    </lineage>
</organism>
<evidence type="ECO:0000313" key="1">
    <source>
        <dbReference type="EMBL" id="KAK4098544.1"/>
    </source>
</evidence>
<protein>
    <submittedName>
        <fullName evidence="1">Uncharacterized protein</fullName>
    </submittedName>
</protein>
<keyword evidence="2" id="KW-1185">Reference proteome</keyword>
<reference evidence="1" key="2">
    <citation type="submission" date="2023-05" db="EMBL/GenBank/DDBJ databases">
        <authorList>
            <consortium name="Lawrence Berkeley National Laboratory"/>
            <person name="Steindorff A."/>
            <person name="Hensen N."/>
            <person name="Bonometti L."/>
            <person name="Westerberg I."/>
            <person name="Brannstrom I.O."/>
            <person name="Guillou S."/>
            <person name="Cros-Aarteil S."/>
            <person name="Calhoun S."/>
            <person name="Haridas S."/>
            <person name="Kuo A."/>
            <person name="Mondo S."/>
            <person name="Pangilinan J."/>
            <person name="Riley R."/>
            <person name="Labutti K."/>
            <person name="Andreopoulos B."/>
            <person name="Lipzen A."/>
            <person name="Chen C."/>
            <person name="Yanf M."/>
            <person name="Daum C."/>
            <person name="Ng V."/>
            <person name="Clum A."/>
            <person name="Ohm R."/>
            <person name="Martin F."/>
            <person name="Silar P."/>
            <person name="Natvig D."/>
            <person name="Lalanne C."/>
            <person name="Gautier V."/>
            <person name="Ament-Velasquez S.L."/>
            <person name="Kruys A."/>
            <person name="Hutchinson M.I."/>
            <person name="Powell A.J."/>
            <person name="Barry K."/>
            <person name="Miller A.N."/>
            <person name="Grigoriev I.V."/>
            <person name="Debuchy R."/>
            <person name="Gladieux P."/>
            <person name="Thoren M.H."/>
            <person name="Johannesson H."/>
        </authorList>
    </citation>
    <scope>NUCLEOTIDE SEQUENCE</scope>
    <source>
        <strain evidence="1">CBS 757.83</strain>
    </source>
</reference>
<evidence type="ECO:0000313" key="2">
    <source>
        <dbReference type="Proteomes" id="UP001305647"/>
    </source>
</evidence>
<dbReference type="AlphaFoldDB" id="A0AAN6PV50"/>
<dbReference type="Proteomes" id="UP001305647">
    <property type="component" value="Unassembled WGS sequence"/>
</dbReference>
<dbReference type="EMBL" id="MU863658">
    <property type="protein sequence ID" value="KAK4098544.1"/>
    <property type="molecule type" value="Genomic_DNA"/>
</dbReference>
<comment type="caution">
    <text evidence="1">The sequence shown here is derived from an EMBL/GenBank/DDBJ whole genome shotgun (WGS) entry which is preliminary data.</text>
</comment>